<feature type="region of interest" description="Disordered" evidence="1">
    <location>
        <begin position="30"/>
        <end position="75"/>
    </location>
</feature>
<comment type="caution">
    <text evidence="2">The sequence shown here is derived from an EMBL/GenBank/DDBJ whole genome shotgun (WGS) entry which is preliminary data.</text>
</comment>
<gene>
    <name evidence="2" type="ORF">HPB52_023537</name>
</gene>
<keyword evidence="3" id="KW-1185">Reference proteome</keyword>
<organism evidence="2 3">
    <name type="scientific">Rhipicephalus sanguineus</name>
    <name type="common">Brown dog tick</name>
    <name type="synonym">Ixodes sanguineus</name>
    <dbReference type="NCBI Taxonomy" id="34632"/>
    <lineage>
        <taxon>Eukaryota</taxon>
        <taxon>Metazoa</taxon>
        <taxon>Ecdysozoa</taxon>
        <taxon>Arthropoda</taxon>
        <taxon>Chelicerata</taxon>
        <taxon>Arachnida</taxon>
        <taxon>Acari</taxon>
        <taxon>Parasitiformes</taxon>
        <taxon>Ixodida</taxon>
        <taxon>Ixodoidea</taxon>
        <taxon>Ixodidae</taxon>
        <taxon>Rhipicephalinae</taxon>
        <taxon>Rhipicephalus</taxon>
        <taxon>Rhipicephalus</taxon>
    </lineage>
</organism>
<evidence type="ECO:0000313" key="2">
    <source>
        <dbReference type="EMBL" id="KAH7940350.1"/>
    </source>
</evidence>
<proteinExistence type="predicted"/>
<name>A0A9D4PG71_RHISA</name>
<reference evidence="2" key="1">
    <citation type="journal article" date="2020" name="Cell">
        <title>Large-Scale Comparative Analyses of Tick Genomes Elucidate Their Genetic Diversity and Vector Capacities.</title>
        <authorList>
            <consortium name="Tick Genome and Microbiome Consortium (TIGMIC)"/>
            <person name="Jia N."/>
            <person name="Wang J."/>
            <person name="Shi W."/>
            <person name="Du L."/>
            <person name="Sun Y."/>
            <person name="Zhan W."/>
            <person name="Jiang J.F."/>
            <person name="Wang Q."/>
            <person name="Zhang B."/>
            <person name="Ji P."/>
            <person name="Bell-Sakyi L."/>
            <person name="Cui X.M."/>
            <person name="Yuan T.T."/>
            <person name="Jiang B.G."/>
            <person name="Yang W.F."/>
            <person name="Lam T.T."/>
            <person name="Chang Q.C."/>
            <person name="Ding S.J."/>
            <person name="Wang X.J."/>
            <person name="Zhu J.G."/>
            <person name="Ruan X.D."/>
            <person name="Zhao L."/>
            <person name="Wei J.T."/>
            <person name="Ye R.Z."/>
            <person name="Que T.C."/>
            <person name="Du C.H."/>
            <person name="Zhou Y.H."/>
            <person name="Cheng J.X."/>
            <person name="Dai P.F."/>
            <person name="Guo W.B."/>
            <person name="Han X.H."/>
            <person name="Huang E.J."/>
            <person name="Li L.F."/>
            <person name="Wei W."/>
            <person name="Gao Y.C."/>
            <person name="Liu J.Z."/>
            <person name="Shao H.Z."/>
            <person name="Wang X."/>
            <person name="Wang C.C."/>
            <person name="Yang T.C."/>
            <person name="Huo Q.B."/>
            <person name="Li W."/>
            <person name="Chen H.Y."/>
            <person name="Chen S.E."/>
            <person name="Zhou L.G."/>
            <person name="Ni X.B."/>
            <person name="Tian J.H."/>
            <person name="Sheng Y."/>
            <person name="Liu T."/>
            <person name="Pan Y.S."/>
            <person name="Xia L.Y."/>
            <person name="Li J."/>
            <person name="Zhao F."/>
            <person name="Cao W.C."/>
        </authorList>
    </citation>
    <scope>NUCLEOTIDE SEQUENCE</scope>
    <source>
        <strain evidence="2">Rsan-2018</strain>
    </source>
</reference>
<evidence type="ECO:0000256" key="1">
    <source>
        <dbReference type="SAM" id="MobiDB-lite"/>
    </source>
</evidence>
<dbReference type="AlphaFoldDB" id="A0A9D4PG71"/>
<dbReference type="Proteomes" id="UP000821837">
    <property type="component" value="Chromosome 8"/>
</dbReference>
<reference evidence="2" key="2">
    <citation type="submission" date="2021-09" db="EMBL/GenBank/DDBJ databases">
        <authorList>
            <person name="Jia N."/>
            <person name="Wang J."/>
            <person name="Shi W."/>
            <person name="Du L."/>
            <person name="Sun Y."/>
            <person name="Zhan W."/>
            <person name="Jiang J."/>
            <person name="Wang Q."/>
            <person name="Zhang B."/>
            <person name="Ji P."/>
            <person name="Sakyi L.B."/>
            <person name="Cui X."/>
            <person name="Yuan T."/>
            <person name="Jiang B."/>
            <person name="Yang W."/>
            <person name="Lam T.T.-Y."/>
            <person name="Chang Q."/>
            <person name="Ding S."/>
            <person name="Wang X."/>
            <person name="Zhu J."/>
            <person name="Ruan X."/>
            <person name="Zhao L."/>
            <person name="Wei J."/>
            <person name="Que T."/>
            <person name="Du C."/>
            <person name="Cheng J."/>
            <person name="Dai P."/>
            <person name="Han X."/>
            <person name="Huang E."/>
            <person name="Gao Y."/>
            <person name="Liu J."/>
            <person name="Shao H."/>
            <person name="Ye R."/>
            <person name="Li L."/>
            <person name="Wei W."/>
            <person name="Wang X."/>
            <person name="Wang C."/>
            <person name="Huo Q."/>
            <person name="Li W."/>
            <person name="Guo W."/>
            <person name="Chen H."/>
            <person name="Chen S."/>
            <person name="Zhou L."/>
            <person name="Zhou L."/>
            <person name="Ni X."/>
            <person name="Tian J."/>
            <person name="Zhou Y."/>
            <person name="Sheng Y."/>
            <person name="Liu T."/>
            <person name="Pan Y."/>
            <person name="Xia L."/>
            <person name="Li J."/>
            <person name="Zhao F."/>
            <person name="Cao W."/>
        </authorList>
    </citation>
    <scope>NUCLEOTIDE SEQUENCE</scope>
    <source>
        <strain evidence="2">Rsan-2018</strain>
        <tissue evidence="2">Larvae</tissue>
    </source>
</reference>
<dbReference type="EMBL" id="JABSTV010001254">
    <property type="protein sequence ID" value="KAH7940350.1"/>
    <property type="molecule type" value="Genomic_DNA"/>
</dbReference>
<evidence type="ECO:0000313" key="3">
    <source>
        <dbReference type="Proteomes" id="UP000821837"/>
    </source>
</evidence>
<feature type="compositionally biased region" description="Acidic residues" evidence="1">
    <location>
        <begin position="91"/>
        <end position="103"/>
    </location>
</feature>
<sequence>MDTVVMRLLHNVLVDYCTIDILFVDDKGLNGAAEKDSLPPGMNEQRAGDDVEENAEGAADAAGSCNEMAPEDDELCGDEEAVENLSGESYADVDAEMVGEEADEPRNAYRGGH</sequence>
<feature type="region of interest" description="Disordered" evidence="1">
    <location>
        <begin position="87"/>
        <end position="113"/>
    </location>
</feature>
<accession>A0A9D4PG71</accession>
<protein>
    <submittedName>
        <fullName evidence="2">Uncharacterized protein</fullName>
    </submittedName>
</protein>